<evidence type="ECO:0000256" key="1">
    <source>
        <dbReference type="SAM" id="Phobius"/>
    </source>
</evidence>
<proteinExistence type="predicted"/>
<gene>
    <name evidence="3" type="ORF">F2Q68_00035212</name>
    <name evidence="2" type="ORF">F2Q70_00030828</name>
</gene>
<evidence type="ECO:0000313" key="4">
    <source>
        <dbReference type="Proteomes" id="UP000712281"/>
    </source>
</evidence>
<evidence type="ECO:0000313" key="3">
    <source>
        <dbReference type="EMBL" id="KAF2553539.1"/>
    </source>
</evidence>
<dbReference type="AlphaFoldDB" id="A0A8S9H6L3"/>
<accession>A0A8S9H6L3</accession>
<feature type="transmembrane region" description="Helical" evidence="1">
    <location>
        <begin position="80"/>
        <end position="97"/>
    </location>
</feature>
<dbReference type="Proteomes" id="UP000712281">
    <property type="component" value="Unassembled WGS sequence"/>
</dbReference>
<reference evidence="3" key="1">
    <citation type="submission" date="2019-12" db="EMBL/GenBank/DDBJ databases">
        <title>Genome sequencing and annotation of Brassica cretica.</title>
        <authorList>
            <person name="Studholme D.J."/>
            <person name="Sarris P.F."/>
        </authorList>
    </citation>
    <scope>NUCLEOTIDE SEQUENCE</scope>
    <source>
        <strain evidence="3">PFS-001/15</strain>
        <strain evidence="2">PFS-102/07</strain>
        <tissue evidence="3">Leaf</tissue>
    </source>
</reference>
<keyword evidence="1" id="KW-1133">Transmembrane helix</keyword>
<evidence type="ECO:0000313" key="2">
    <source>
        <dbReference type="EMBL" id="KAF2533289.1"/>
    </source>
</evidence>
<keyword evidence="1" id="KW-0472">Membrane</keyword>
<keyword evidence="1" id="KW-0812">Transmembrane</keyword>
<dbReference type="EMBL" id="QGKW02001988">
    <property type="protein sequence ID" value="KAF2553539.1"/>
    <property type="molecule type" value="Genomic_DNA"/>
</dbReference>
<feature type="transmembrane region" description="Helical" evidence="1">
    <location>
        <begin position="149"/>
        <end position="170"/>
    </location>
</feature>
<comment type="caution">
    <text evidence="3">The sequence shown here is derived from an EMBL/GenBank/DDBJ whole genome shotgun (WGS) entry which is preliminary data.</text>
</comment>
<name>A0A8S9H6L3_BRACR</name>
<organism evidence="3 4">
    <name type="scientific">Brassica cretica</name>
    <name type="common">Mustard</name>
    <dbReference type="NCBI Taxonomy" id="69181"/>
    <lineage>
        <taxon>Eukaryota</taxon>
        <taxon>Viridiplantae</taxon>
        <taxon>Streptophyta</taxon>
        <taxon>Embryophyta</taxon>
        <taxon>Tracheophyta</taxon>
        <taxon>Spermatophyta</taxon>
        <taxon>Magnoliopsida</taxon>
        <taxon>eudicotyledons</taxon>
        <taxon>Gunneridae</taxon>
        <taxon>Pentapetalae</taxon>
        <taxon>rosids</taxon>
        <taxon>malvids</taxon>
        <taxon>Brassicales</taxon>
        <taxon>Brassicaceae</taxon>
        <taxon>Brassiceae</taxon>
        <taxon>Brassica</taxon>
    </lineage>
</organism>
<sequence length="214" mass="24079">MTRNMKWVCYGLREIASKSRRECMDSCRIDVSGKLDRFVTIETCTCDRVGRALGLYVATELGSSSVASGTRARSLRCDRAVCMLGCCVVTVLGLSVFRSPYSNLSVAGFYTCPLPWDSRCLIQSRLEQGFIASFFVVTFFTKYNCRRKILTLIFAENFSLVSIFFFLFPIEIYEMSSKKKTSKKGTSSADVHEELLVPKIEFVPHSVDPAENEA</sequence>
<protein>
    <submittedName>
        <fullName evidence="3">Uncharacterized protein</fullName>
    </submittedName>
</protein>
<dbReference type="EMBL" id="QGKY02002305">
    <property type="protein sequence ID" value="KAF2533289.1"/>
    <property type="molecule type" value="Genomic_DNA"/>
</dbReference>